<feature type="transmembrane region" description="Helical" evidence="1">
    <location>
        <begin position="42"/>
        <end position="63"/>
    </location>
</feature>
<evidence type="ECO:0000313" key="3">
    <source>
        <dbReference type="Proteomes" id="UP000256913"/>
    </source>
</evidence>
<dbReference type="InterPro" id="IPR021257">
    <property type="entry name" value="DUF2809"/>
</dbReference>
<keyword evidence="1" id="KW-0472">Membrane</keyword>
<dbReference type="Pfam" id="PF10990">
    <property type="entry name" value="DUF2809"/>
    <property type="match status" value="1"/>
</dbReference>
<keyword evidence="1" id="KW-0812">Transmembrane</keyword>
<feature type="transmembrane region" description="Helical" evidence="1">
    <location>
        <begin position="87"/>
        <end position="105"/>
    </location>
</feature>
<feature type="transmembrane region" description="Helical" evidence="1">
    <location>
        <begin position="15"/>
        <end position="35"/>
    </location>
</feature>
<dbReference type="EMBL" id="QUMQ01000001">
    <property type="protein sequence ID" value="REF99319.1"/>
    <property type="molecule type" value="Genomic_DNA"/>
</dbReference>
<dbReference type="Proteomes" id="UP000256913">
    <property type="component" value="Unassembled WGS sequence"/>
</dbReference>
<protein>
    <submittedName>
        <fullName evidence="2">Uncharacterized protein DUF2809</fullName>
    </submittedName>
</protein>
<evidence type="ECO:0000313" key="2">
    <source>
        <dbReference type="EMBL" id="REF99319.1"/>
    </source>
</evidence>
<evidence type="ECO:0000256" key="1">
    <source>
        <dbReference type="SAM" id="Phobius"/>
    </source>
</evidence>
<reference evidence="2 3" key="1">
    <citation type="submission" date="2018-08" db="EMBL/GenBank/DDBJ databases">
        <title>Sequencing the genomes of 1000 actinobacteria strains.</title>
        <authorList>
            <person name="Klenk H.-P."/>
        </authorList>
    </citation>
    <scope>NUCLEOTIDE SEQUENCE [LARGE SCALE GENOMIC DNA]</scope>
    <source>
        <strain evidence="2 3">DSM 44099</strain>
    </source>
</reference>
<name>A0A3D9ZR19_9ACTN</name>
<sequence>MLASGASVLDSSGALAQYSGTVLYAAMVYAGVFLVAPTARPLVAGGVAIAFCWLVELLQLTGWPAELSERSVLARLALGVEFDASDLFWYVAGVLPLAVVHHALVRPTSTQE</sequence>
<keyword evidence="3" id="KW-1185">Reference proteome</keyword>
<proteinExistence type="predicted"/>
<accession>A0A3D9ZR19</accession>
<gene>
    <name evidence="2" type="ORF">DFJ67_5354</name>
</gene>
<dbReference type="AlphaFoldDB" id="A0A3D9ZR19"/>
<comment type="caution">
    <text evidence="2">The sequence shown here is derived from an EMBL/GenBank/DDBJ whole genome shotgun (WGS) entry which is preliminary data.</text>
</comment>
<organism evidence="2 3">
    <name type="scientific">Asanoa ferruginea</name>
    <dbReference type="NCBI Taxonomy" id="53367"/>
    <lineage>
        <taxon>Bacteria</taxon>
        <taxon>Bacillati</taxon>
        <taxon>Actinomycetota</taxon>
        <taxon>Actinomycetes</taxon>
        <taxon>Micromonosporales</taxon>
        <taxon>Micromonosporaceae</taxon>
        <taxon>Asanoa</taxon>
    </lineage>
</organism>
<keyword evidence="1" id="KW-1133">Transmembrane helix</keyword>